<gene>
    <name evidence="1" type="ORF">SDC9_160786</name>
</gene>
<reference evidence="1" key="1">
    <citation type="submission" date="2019-08" db="EMBL/GenBank/DDBJ databases">
        <authorList>
            <person name="Kucharzyk K."/>
            <person name="Murdoch R.W."/>
            <person name="Higgins S."/>
            <person name="Loffler F."/>
        </authorList>
    </citation>
    <scope>NUCLEOTIDE SEQUENCE</scope>
</reference>
<sequence>MLFIHHDGLARAVDDIDIAGAAVQVAEEDLAEAADVKASGQHAVNAAAAVIDRHSQHDEVSAVHLALDGVADHAAASDGGLEKGLPAHVLYLGSVAGVGGAFLCPIGHAHKGALTDHGPQQVAVFGCNRVVLSSQIIGQALQVFKLQVHDVFQVVALTGDIVGQLNPRGILHSLLDAVEKYGNADAKIA</sequence>
<organism evidence="1">
    <name type="scientific">bioreactor metagenome</name>
    <dbReference type="NCBI Taxonomy" id="1076179"/>
    <lineage>
        <taxon>unclassified sequences</taxon>
        <taxon>metagenomes</taxon>
        <taxon>ecological metagenomes</taxon>
    </lineage>
</organism>
<dbReference type="EMBL" id="VSSQ01059961">
    <property type="protein sequence ID" value="MPN13465.1"/>
    <property type="molecule type" value="Genomic_DNA"/>
</dbReference>
<evidence type="ECO:0000313" key="1">
    <source>
        <dbReference type="EMBL" id="MPN13465.1"/>
    </source>
</evidence>
<proteinExistence type="predicted"/>
<protein>
    <submittedName>
        <fullName evidence="1">Uncharacterized protein</fullName>
    </submittedName>
</protein>
<accession>A0A645FGD3</accession>
<comment type="caution">
    <text evidence="1">The sequence shown here is derived from an EMBL/GenBank/DDBJ whole genome shotgun (WGS) entry which is preliminary data.</text>
</comment>
<name>A0A645FGD3_9ZZZZ</name>
<dbReference type="AlphaFoldDB" id="A0A645FGD3"/>